<dbReference type="FunCoup" id="Q7RM60">
    <property type="interactions" value="754"/>
</dbReference>
<feature type="signal peptide" evidence="1">
    <location>
        <begin position="1"/>
        <end position="21"/>
    </location>
</feature>
<accession>Q7RM60</accession>
<name>Q7RM60_PLAYO</name>
<dbReference type="KEGG" id="pyo:PY17X_1125700"/>
<gene>
    <name evidence="2" type="ORF">PY02327</name>
</gene>
<dbReference type="PaxDb" id="73239-Q7RM60"/>
<feature type="chain" id="PRO_5004292263" evidence="1">
    <location>
        <begin position="22"/>
        <end position="398"/>
    </location>
</feature>
<protein>
    <submittedName>
        <fullName evidence="2">Uncharacterized protein</fullName>
    </submittedName>
</protein>
<sequence length="398" mass="46973">MNVVISLIFLSSILLNKNIIGGNPTRKVNNENDQCKYMNIFEKHIFYKCYLFTSNQNGCCKFYIKERQEKKKKNELLSLHDILKDSADEYDIDEVKHFFPVFNQKLFHSNNGNQGKGMINSDGDLLIEFNNKYFNLKDIKVNVISSKKKKKNFDNYTKFVKKESDYIKKKNELFENSPFYTTNTCFKFIGGKCKNQKKSKNKNQDNDEYPDEELDYELAKSLNGNIDMFNSNDKSAKNDLDPLKYIFENSNINEDIVDTDNNKNKTIFSRVYNFFNNFSLINSLARSPKKLMQKNIEFKGHLNNMDALEKYLDNEYIDTTEQINTIISNDLQKAFTTENKEENTNKNKGLISSIPFKLFPNYNNFRKLHNLYYIDINNYIFYIYILFCVKSPTLCFEK</sequence>
<keyword evidence="1" id="KW-0732">Signal</keyword>
<proteinExistence type="predicted"/>
<organism evidence="2 3">
    <name type="scientific">Plasmodium yoelii yoelii</name>
    <dbReference type="NCBI Taxonomy" id="73239"/>
    <lineage>
        <taxon>Eukaryota</taxon>
        <taxon>Sar</taxon>
        <taxon>Alveolata</taxon>
        <taxon>Apicomplexa</taxon>
        <taxon>Aconoidasida</taxon>
        <taxon>Haemosporida</taxon>
        <taxon>Plasmodiidae</taxon>
        <taxon>Plasmodium</taxon>
        <taxon>Plasmodium (Vinckeia)</taxon>
    </lineage>
</organism>
<evidence type="ECO:0000256" key="1">
    <source>
        <dbReference type="SAM" id="SignalP"/>
    </source>
</evidence>
<dbReference type="InParanoid" id="Q7RM60"/>
<dbReference type="Proteomes" id="UP000008553">
    <property type="component" value="Unassembled WGS sequence"/>
</dbReference>
<dbReference type="EMBL" id="AABL01000637">
    <property type="protein sequence ID" value="EAA21764.1"/>
    <property type="molecule type" value="Genomic_DNA"/>
</dbReference>
<comment type="caution">
    <text evidence="2">The sequence shown here is derived from an EMBL/GenBank/DDBJ whole genome shotgun (WGS) entry which is preliminary data.</text>
</comment>
<keyword evidence="3" id="KW-1185">Reference proteome</keyword>
<reference evidence="2 3" key="1">
    <citation type="journal article" date="2002" name="Nature">
        <title>Genome sequence and comparative analysis of the model rodent malaria parasite Plasmodium yoelii yoelii.</title>
        <authorList>
            <person name="Carlton J.M."/>
            <person name="Angiuoli S.V."/>
            <person name="Suh B.B."/>
            <person name="Kooij T.W."/>
            <person name="Pertea M."/>
            <person name="Silva J.C."/>
            <person name="Ermolaeva M.D."/>
            <person name="Allen J.E."/>
            <person name="Selengut J.D."/>
            <person name="Koo H.L."/>
            <person name="Peterson J.D."/>
            <person name="Pop M."/>
            <person name="Kosack D.S."/>
            <person name="Shumway M.F."/>
            <person name="Bidwell S.L."/>
            <person name="Shallom S.J."/>
            <person name="van Aken S.E."/>
            <person name="Riedmuller S.B."/>
            <person name="Feldblyum T.V."/>
            <person name="Cho J.K."/>
            <person name="Quackenbush J."/>
            <person name="Sedegah M."/>
            <person name="Shoaibi A."/>
            <person name="Cummings L.M."/>
            <person name="Florens L."/>
            <person name="Yates J.R."/>
            <person name="Raine J.D."/>
            <person name="Sinden R.E."/>
            <person name="Harris M.A."/>
            <person name="Cunningham D.A."/>
            <person name="Preiser P.R."/>
            <person name="Bergman L.W."/>
            <person name="Vaidya A.B."/>
            <person name="van Lin L.H."/>
            <person name="Janse C.J."/>
            <person name="Waters A.P."/>
            <person name="Smith H.O."/>
            <person name="White O.R."/>
            <person name="Salzberg S.L."/>
            <person name="Venter J.C."/>
            <person name="Fraser C.M."/>
            <person name="Hoffman S.L."/>
            <person name="Gardner M.J."/>
            <person name="Carucci D.J."/>
        </authorList>
    </citation>
    <scope>NUCLEOTIDE SEQUENCE [LARGE SCALE GENOMIC DNA]</scope>
    <source>
        <strain evidence="2 3">17XNL</strain>
    </source>
</reference>
<dbReference type="AlphaFoldDB" id="Q7RM60"/>
<evidence type="ECO:0000313" key="3">
    <source>
        <dbReference type="Proteomes" id="UP000008553"/>
    </source>
</evidence>
<evidence type="ECO:0000313" key="2">
    <source>
        <dbReference type="EMBL" id="EAA21764.1"/>
    </source>
</evidence>